<dbReference type="PANTHER" id="PTHR36842">
    <property type="entry name" value="PROTEIN TOLB HOMOLOG"/>
    <property type="match status" value="1"/>
</dbReference>
<feature type="chain" id="PRO_5005467041" evidence="3">
    <location>
        <begin position="25"/>
        <end position="1162"/>
    </location>
</feature>
<keyword evidence="5" id="KW-1185">Reference proteome</keyword>
<proteinExistence type="inferred from homology"/>
<dbReference type="InterPro" id="IPR011659">
    <property type="entry name" value="WD40"/>
</dbReference>
<reference evidence="4 5" key="1">
    <citation type="submission" date="2015-08" db="EMBL/GenBank/DDBJ databases">
        <authorList>
            <person name="Babu N.S."/>
            <person name="Beckwith C.J."/>
            <person name="Beseler K.G."/>
            <person name="Brison A."/>
            <person name="Carone J.V."/>
            <person name="Caskin T.P."/>
            <person name="Diamond M."/>
            <person name="Durham M.E."/>
            <person name="Foxe J.M."/>
            <person name="Go M."/>
            <person name="Henderson B.A."/>
            <person name="Jones I.B."/>
            <person name="McGettigan J.A."/>
            <person name="Micheletti S.J."/>
            <person name="Nasrallah M.E."/>
            <person name="Ortiz D."/>
            <person name="Piller C.R."/>
            <person name="Privatt S.R."/>
            <person name="Schneider S.L."/>
            <person name="Sharp S."/>
            <person name="Smith T.C."/>
            <person name="Stanton J.D."/>
            <person name="Ullery H.E."/>
            <person name="Wilson R.J."/>
            <person name="Serrano M.G."/>
            <person name="Buck G."/>
            <person name="Lee V."/>
            <person name="Wang Y."/>
            <person name="Carvalho R."/>
            <person name="Voegtly L."/>
            <person name="Shi R."/>
            <person name="Duckworth R."/>
            <person name="Johnson A."/>
            <person name="Loviza R."/>
            <person name="Walstead R."/>
            <person name="Shah Z."/>
            <person name="Kiflezghi M."/>
            <person name="Wade K."/>
            <person name="Ball S.L."/>
            <person name="Bradley K.W."/>
            <person name="Asai D.J."/>
            <person name="Bowman C.A."/>
            <person name="Russell D.A."/>
            <person name="Pope W.H."/>
            <person name="Jacobs-Sera D."/>
            <person name="Hendrix R.W."/>
            <person name="Hatfull G.F."/>
        </authorList>
    </citation>
    <scope>NUCLEOTIDE SEQUENCE [LARGE SCALE GENOMIC DNA]</scope>
    <source>
        <strain evidence="4 5">DSM 27648</strain>
    </source>
</reference>
<dbReference type="RefSeq" id="WP_146651704.1">
    <property type="nucleotide sequence ID" value="NZ_CP012333.1"/>
</dbReference>
<dbReference type="STRING" id="1391654.AKJ09_07071"/>
<evidence type="ECO:0000256" key="3">
    <source>
        <dbReference type="SAM" id="SignalP"/>
    </source>
</evidence>
<dbReference type="EMBL" id="CP012333">
    <property type="protein sequence ID" value="AKV00408.1"/>
    <property type="molecule type" value="Genomic_DNA"/>
</dbReference>
<evidence type="ECO:0000313" key="4">
    <source>
        <dbReference type="EMBL" id="AKV00408.1"/>
    </source>
</evidence>
<evidence type="ECO:0000256" key="2">
    <source>
        <dbReference type="SAM" id="MobiDB-lite"/>
    </source>
</evidence>
<protein>
    <submittedName>
        <fullName evidence="4">Uncharacterized protein</fullName>
    </submittedName>
</protein>
<evidence type="ECO:0000256" key="1">
    <source>
        <dbReference type="ARBA" id="ARBA00009820"/>
    </source>
</evidence>
<evidence type="ECO:0000313" key="5">
    <source>
        <dbReference type="Proteomes" id="UP000064967"/>
    </source>
</evidence>
<dbReference type="Pfam" id="PF07676">
    <property type="entry name" value="PD40"/>
    <property type="match status" value="3"/>
</dbReference>
<feature type="signal peptide" evidence="3">
    <location>
        <begin position="1"/>
        <end position="24"/>
    </location>
</feature>
<comment type="similarity">
    <text evidence="1">Belongs to the TolB family.</text>
</comment>
<dbReference type="PANTHER" id="PTHR36842:SF1">
    <property type="entry name" value="PROTEIN TOLB"/>
    <property type="match status" value="1"/>
</dbReference>
<dbReference type="OrthoDB" id="5376950at2"/>
<dbReference type="Gene3D" id="2.120.10.30">
    <property type="entry name" value="TolB, C-terminal domain"/>
    <property type="match status" value="1"/>
</dbReference>
<gene>
    <name evidence="4" type="ORF">AKJ09_07071</name>
</gene>
<organism evidence="4 5">
    <name type="scientific">Labilithrix luteola</name>
    <dbReference type="NCBI Taxonomy" id="1391654"/>
    <lineage>
        <taxon>Bacteria</taxon>
        <taxon>Pseudomonadati</taxon>
        <taxon>Myxococcota</taxon>
        <taxon>Polyangia</taxon>
        <taxon>Polyangiales</taxon>
        <taxon>Labilitrichaceae</taxon>
        <taxon>Labilithrix</taxon>
    </lineage>
</organism>
<dbReference type="InterPro" id="IPR011042">
    <property type="entry name" value="6-blade_b-propeller_TolB-like"/>
</dbReference>
<sequence>MLKRALLSLAATTALVASATSAHGQDEEKDGLRRPERLTVGVADQFLGQLAPDKKTLYFSSNRNTTNEIYSQNVDDGRAHLLFDEGAEVTWPRVSPDGKSILYVSYSDRATGQLCVRDLPSGKGRRCLEDGSAALLAEWIDAKRIVLVARTSIDGDLRVHEVNAGSRLSTRPILDRNISSPAVSPDGKWLVYVPVERSSDRVGPAFAAHAAQRLEAVRLDRPGTPLAIPIDVPGLTGQPAFSKDGRYLYFVQFFSDSNRDGVVDGSDHGVLFRVPLSFGQDGQGAPVVGAANQLTDESWNCQYPAPAADRLVTTCSRGRNLDLYSLPLDGEVPSDWTTQHLADEIELASKHSKLQLLYYERLARSTTPSSKRFVKVRLVRTHLALEEFGAAEFYAKHIAAAGDPDSLGLSQPLLVLVDHRKALRQRERGRIVENFDERARARMASLEVKPGDTSAAAALTRVVRSEIADTIGDKARARAELEAAPIAGKTPRAVLEAYYEQADALYRELDDREALVTACRQLALHPQLAEEDRLRYARAAVRAMVRGLPYADAEARLERERATAPADSELAFALSLGRALLTIRDARPGKAAKAVLVEMYQKETRIDRRRAIMLDAVQRATQYGADPIIEGLAEHYVDSVDAAAQERRRAERLYTQVIVGRAFRRRAAQKYDEARADFEAVAKRTGSLEAVVGAIDLRLRAGESTAAIRAEYDARRQSGEVKLANFVTAYLLSCDLRKLEGDEHGNAVSQAIAALKASWSELKKQCMAQSLYGALQHAEYLRTRDLALAEKAGTHYLVALELVGTNQRYKAMVLGQLGLLHTEVGNYRIALAYLQDRDRLPYAENSEGFAVRLAKARCHLHVGHEKDAADEADEALAMTESAQRLAQYRILALDRAALYNLSANRFERALALYDEELKRLESDASPMAARNRFVARLARAAAALGAEQPNRALADLDAVDRGLSDPGLSANLGWPHATNEQVVRSYRLITSGLRARTLQKIGQLDGAARSLETRRALLEAELAATGREEFVRLLALLEAQRADIAIERRDEKTAAAALKKALEHADNLHDLSKGAVDRDQLDVLWLAAQSNVLSHTPVSSDLPNRLGKAGKLVSTPATPVNRSYARMFEIYETLTGPLVKGDSHDAPASPPPAGERDSAAAR</sequence>
<keyword evidence="3" id="KW-0732">Signal</keyword>
<feature type="region of interest" description="Disordered" evidence="2">
    <location>
        <begin position="1138"/>
        <end position="1162"/>
    </location>
</feature>
<dbReference type="SUPFAM" id="SSF82171">
    <property type="entry name" value="DPP6 N-terminal domain-like"/>
    <property type="match status" value="1"/>
</dbReference>
<dbReference type="AlphaFoldDB" id="A0A0K1Q3T1"/>
<name>A0A0K1Q3T1_9BACT</name>
<dbReference type="KEGG" id="llu:AKJ09_07071"/>
<dbReference type="Proteomes" id="UP000064967">
    <property type="component" value="Chromosome"/>
</dbReference>
<accession>A0A0K1Q3T1</accession>